<keyword evidence="1" id="KW-0472">Membrane</keyword>
<protein>
    <submittedName>
        <fullName evidence="2">Uncharacterized protein</fullName>
    </submittedName>
</protein>
<proteinExistence type="predicted"/>
<comment type="caution">
    <text evidence="2">The sequence shown here is derived from an EMBL/GenBank/DDBJ whole genome shotgun (WGS) entry which is preliminary data.</text>
</comment>
<evidence type="ECO:0000256" key="1">
    <source>
        <dbReference type="SAM" id="Phobius"/>
    </source>
</evidence>
<dbReference type="AlphaFoldDB" id="A0AAD7NPL6"/>
<gene>
    <name evidence="2" type="ORF">DFH07DRAFT_290727</name>
</gene>
<accession>A0AAD7NPL6</accession>
<sequence length="220" mass="24975">MRRNRTKSEILGSDLFWYMPVVYATCLSDPGTLRLGSASTGVLAGREFTAPSNTASPTQDMARAPCLFPRDPAKYLPSTRLLPSQEHGVFRFFRARTLESQCGFSRPFLPIPITMGWGRCYVTRSCQTRPSGCAKKRSSSMQIMFCNLLLFLFWTNYMDCLQFGLTKLMLIFTTFSVRYHNELNLVLLEYRHFPLGFIFKSLKSGPGILLKTYTSGLSPK</sequence>
<keyword evidence="3" id="KW-1185">Reference proteome</keyword>
<dbReference type="EMBL" id="JARJLG010000026">
    <property type="protein sequence ID" value="KAJ7769120.1"/>
    <property type="molecule type" value="Genomic_DNA"/>
</dbReference>
<organism evidence="2 3">
    <name type="scientific">Mycena maculata</name>
    <dbReference type="NCBI Taxonomy" id="230809"/>
    <lineage>
        <taxon>Eukaryota</taxon>
        <taxon>Fungi</taxon>
        <taxon>Dikarya</taxon>
        <taxon>Basidiomycota</taxon>
        <taxon>Agaricomycotina</taxon>
        <taxon>Agaricomycetes</taxon>
        <taxon>Agaricomycetidae</taxon>
        <taxon>Agaricales</taxon>
        <taxon>Marasmiineae</taxon>
        <taxon>Mycenaceae</taxon>
        <taxon>Mycena</taxon>
    </lineage>
</organism>
<dbReference type="Proteomes" id="UP001215280">
    <property type="component" value="Unassembled WGS sequence"/>
</dbReference>
<feature type="transmembrane region" description="Helical" evidence="1">
    <location>
        <begin position="145"/>
        <end position="165"/>
    </location>
</feature>
<evidence type="ECO:0000313" key="2">
    <source>
        <dbReference type="EMBL" id="KAJ7769120.1"/>
    </source>
</evidence>
<keyword evidence="1" id="KW-0812">Transmembrane</keyword>
<keyword evidence="1" id="KW-1133">Transmembrane helix</keyword>
<name>A0AAD7NPL6_9AGAR</name>
<reference evidence="2" key="1">
    <citation type="submission" date="2023-03" db="EMBL/GenBank/DDBJ databases">
        <title>Massive genome expansion in bonnet fungi (Mycena s.s.) driven by repeated elements and novel gene families across ecological guilds.</title>
        <authorList>
            <consortium name="Lawrence Berkeley National Laboratory"/>
            <person name="Harder C.B."/>
            <person name="Miyauchi S."/>
            <person name="Viragh M."/>
            <person name="Kuo A."/>
            <person name="Thoen E."/>
            <person name="Andreopoulos B."/>
            <person name="Lu D."/>
            <person name="Skrede I."/>
            <person name="Drula E."/>
            <person name="Henrissat B."/>
            <person name="Morin E."/>
            <person name="Kohler A."/>
            <person name="Barry K."/>
            <person name="LaButti K."/>
            <person name="Morin E."/>
            <person name="Salamov A."/>
            <person name="Lipzen A."/>
            <person name="Mereny Z."/>
            <person name="Hegedus B."/>
            <person name="Baldrian P."/>
            <person name="Stursova M."/>
            <person name="Weitz H."/>
            <person name="Taylor A."/>
            <person name="Grigoriev I.V."/>
            <person name="Nagy L.G."/>
            <person name="Martin F."/>
            <person name="Kauserud H."/>
        </authorList>
    </citation>
    <scope>NUCLEOTIDE SEQUENCE</scope>
    <source>
        <strain evidence="2">CBHHK188m</strain>
    </source>
</reference>
<evidence type="ECO:0000313" key="3">
    <source>
        <dbReference type="Proteomes" id="UP001215280"/>
    </source>
</evidence>